<feature type="domain" description="CRAL-TRIO" evidence="1">
    <location>
        <begin position="1"/>
        <end position="152"/>
    </location>
</feature>
<name>A0A2A2JHI1_9BILA</name>
<dbReference type="SUPFAM" id="SSF101576">
    <property type="entry name" value="Supernatant protein factor (SPF), C-terminal domain"/>
    <property type="match status" value="1"/>
</dbReference>
<evidence type="ECO:0008006" key="5">
    <source>
        <dbReference type="Google" id="ProtNLM"/>
    </source>
</evidence>
<accession>A0A2A2JHI1</accession>
<evidence type="ECO:0000313" key="4">
    <source>
        <dbReference type="Proteomes" id="UP000218231"/>
    </source>
</evidence>
<dbReference type="PROSITE" id="PS50191">
    <property type="entry name" value="CRAL_TRIO"/>
    <property type="match status" value="1"/>
</dbReference>
<dbReference type="InterPro" id="IPR036865">
    <property type="entry name" value="CRAL-TRIO_dom_sf"/>
</dbReference>
<evidence type="ECO:0000313" key="3">
    <source>
        <dbReference type="EMBL" id="PAV61039.1"/>
    </source>
</evidence>
<protein>
    <recommendedName>
        <fullName evidence="5">CRAL-TRIO domain-containing protein</fullName>
    </recommendedName>
</protein>
<dbReference type="InterPro" id="IPR009038">
    <property type="entry name" value="GOLD_dom"/>
</dbReference>
<dbReference type="AlphaFoldDB" id="A0A2A2JHI1"/>
<evidence type="ECO:0000259" key="2">
    <source>
        <dbReference type="PROSITE" id="PS50866"/>
    </source>
</evidence>
<dbReference type="Pfam" id="PF00650">
    <property type="entry name" value="CRAL_TRIO"/>
    <property type="match status" value="1"/>
</dbReference>
<dbReference type="PANTHER" id="PTHR23324">
    <property type="entry name" value="SEC14 RELATED PROTEIN"/>
    <property type="match status" value="1"/>
</dbReference>
<dbReference type="GO" id="GO:0005737">
    <property type="term" value="C:cytoplasm"/>
    <property type="evidence" value="ECO:0007669"/>
    <property type="project" value="TreeGrafter"/>
</dbReference>
<dbReference type="InterPro" id="IPR036598">
    <property type="entry name" value="GOLD_dom_sf"/>
</dbReference>
<dbReference type="EMBL" id="LIAE01010440">
    <property type="protein sequence ID" value="PAV61039.1"/>
    <property type="molecule type" value="Genomic_DNA"/>
</dbReference>
<reference evidence="3 4" key="1">
    <citation type="journal article" date="2017" name="Curr. Biol.">
        <title>Genome architecture and evolution of a unichromosomal asexual nematode.</title>
        <authorList>
            <person name="Fradin H."/>
            <person name="Zegar C."/>
            <person name="Gutwein M."/>
            <person name="Lucas J."/>
            <person name="Kovtun M."/>
            <person name="Corcoran D."/>
            <person name="Baugh L.R."/>
            <person name="Kiontke K."/>
            <person name="Gunsalus K."/>
            <person name="Fitch D.H."/>
            <person name="Piano F."/>
        </authorList>
    </citation>
    <scope>NUCLEOTIDE SEQUENCE [LARGE SCALE GENOMIC DNA]</scope>
    <source>
        <strain evidence="3">PF1309</strain>
    </source>
</reference>
<organism evidence="3 4">
    <name type="scientific">Diploscapter pachys</name>
    <dbReference type="NCBI Taxonomy" id="2018661"/>
    <lineage>
        <taxon>Eukaryota</taxon>
        <taxon>Metazoa</taxon>
        <taxon>Ecdysozoa</taxon>
        <taxon>Nematoda</taxon>
        <taxon>Chromadorea</taxon>
        <taxon>Rhabditida</taxon>
        <taxon>Rhabditina</taxon>
        <taxon>Rhabditomorpha</taxon>
        <taxon>Rhabditoidea</taxon>
        <taxon>Rhabditidae</taxon>
        <taxon>Diploscapter</taxon>
    </lineage>
</organism>
<dbReference type="STRING" id="2018661.A0A2A2JHI1"/>
<dbReference type="InterPro" id="IPR001251">
    <property type="entry name" value="CRAL-TRIO_dom"/>
</dbReference>
<dbReference type="Proteomes" id="UP000218231">
    <property type="component" value="Unassembled WGS sequence"/>
</dbReference>
<dbReference type="OrthoDB" id="1434354at2759"/>
<feature type="domain" description="GOLD" evidence="2">
    <location>
        <begin position="176"/>
        <end position="285"/>
    </location>
</feature>
<dbReference type="Pfam" id="PF25883">
    <property type="entry name" value="F28H7_8_C"/>
    <property type="match status" value="1"/>
</dbReference>
<dbReference type="CDD" id="cd00170">
    <property type="entry name" value="SEC14"/>
    <property type="match status" value="1"/>
</dbReference>
<proteinExistence type="predicted"/>
<dbReference type="SUPFAM" id="SSF52087">
    <property type="entry name" value="CRAL/TRIO domain"/>
    <property type="match status" value="1"/>
</dbReference>
<dbReference type="PANTHER" id="PTHR23324:SF83">
    <property type="entry name" value="SEC14-LIKE PROTEIN 2"/>
    <property type="match status" value="1"/>
</dbReference>
<dbReference type="SMART" id="SM00516">
    <property type="entry name" value="SEC14"/>
    <property type="match status" value="1"/>
</dbReference>
<sequence length="323" mass="37163">MSLLGNMDVEGMLKSVASIDYIKFSLVAIEKGLELCNERAQQTGRPFEQMMLVFDLDHISSAHFSCRQFASSFTTLVTLFQEHYPLVLRKILIIRAPEMARIAYASITAILSDPITRLIEMPSEADWKWALAQHVDLDAWPMHWGGAMVENGDPKCPGKIRYGLGPIPDTYYVNPRRAMPDYDQLTTVYAGDKHLIQIRIKKRSKIIWQYMTEEDDIGFAIHHDPSMKADNLTEMDVVYPYIRLECTNVPISGEYVTEKPGLYIIEFDNYYSWFSAKQLRYNIEIEELIGTKSTVAVLADQINVWTKKSRRVVNVDVHWVRDA</sequence>
<dbReference type="Gene3D" id="2.60.120.680">
    <property type="entry name" value="GOLD domain"/>
    <property type="match status" value="1"/>
</dbReference>
<dbReference type="InterPro" id="IPR058960">
    <property type="entry name" value="Ctg-1-like_C"/>
</dbReference>
<comment type="caution">
    <text evidence="3">The sequence shown here is derived from an EMBL/GenBank/DDBJ whole genome shotgun (WGS) entry which is preliminary data.</text>
</comment>
<dbReference type="PROSITE" id="PS50866">
    <property type="entry name" value="GOLD"/>
    <property type="match status" value="1"/>
</dbReference>
<gene>
    <name evidence="3" type="ORF">WR25_04388</name>
</gene>
<dbReference type="Gene3D" id="3.40.525.10">
    <property type="entry name" value="CRAL-TRIO lipid binding domain"/>
    <property type="match status" value="1"/>
</dbReference>
<evidence type="ECO:0000259" key="1">
    <source>
        <dbReference type="PROSITE" id="PS50191"/>
    </source>
</evidence>
<keyword evidence="4" id="KW-1185">Reference proteome</keyword>
<dbReference type="InterPro" id="IPR051064">
    <property type="entry name" value="SEC14/CRAL-TRIO_domain"/>
</dbReference>